<gene>
    <name evidence="4" type="ORF">J3D65DRAFT_610680</name>
</gene>
<keyword evidence="2" id="KW-0677">Repeat</keyword>
<dbReference type="PANTHER" id="PTHR46652">
    <property type="entry name" value="LEUCINE-RICH REPEAT AND IQ DOMAIN-CONTAINING PROTEIN 1-RELATED"/>
    <property type="match status" value="1"/>
</dbReference>
<feature type="region of interest" description="Disordered" evidence="3">
    <location>
        <begin position="1"/>
        <end position="29"/>
    </location>
</feature>
<evidence type="ECO:0000256" key="1">
    <source>
        <dbReference type="ARBA" id="ARBA00022614"/>
    </source>
</evidence>
<protein>
    <submittedName>
        <fullName evidence="4">Protein phosphatase-like protein PP1 regulatory subunit sds22</fullName>
    </submittedName>
</protein>
<dbReference type="InterPro" id="IPR050836">
    <property type="entry name" value="SDS22/Internalin_LRR"/>
</dbReference>
<organism evidence="4 5">
    <name type="scientific">Phyllosticta citribraziliensis</name>
    <dbReference type="NCBI Taxonomy" id="989973"/>
    <lineage>
        <taxon>Eukaryota</taxon>
        <taxon>Fungi</taxon>
        <taxon>Dikarya</taxon>
        <taxon>Ascomycota</taxon>
        <taxon>Pezizomycotina</taxon>
        <taxon>Dothideomycetes</taxon>
        <taxon>Dothideomycetes incertae sedis</taxon>
        <taxon>Botryosphaeriales</taxon>
        <taxon>Phyllostictaceae</taxon>
        <taxon>Phyllosticta</taxon>
    </lineage>
</organism>
<feature type="region of interest" description="Disordered" evidence="3">
    <location>
        <begin position="119"/>
        <end position="139"/>
    </location>
</feature>
<evidence type="ECO:0000256" key="3">
    <source>
        <dbReference type="SAM" id="MobiDB-lite"/>
    </source>
</evidence>
<dbReference type="SMART" id="SM00365">
    <property type="entry name" value="LRR_SD22"/>
    <property type="match status" value="9"/>
</dbReference>
<reference evidence="4 5" key="1">
    <citation type="submission" date="2024-04" db="EMBL/GenBank/DDBJ databases">
        <title>Phyllosticta paracitricarpa is synonymous to the EU quarantine fungus P. citricarpa based on phylogenomic analyses.</title>
        <authorList>
            <consortium name="Lawrence Berkeley National Laboratory"/>
            <person name="Van ingen-buijs V.A."/>
            <person name="Van westerhoven A.C."/>
            <person name="Haridas S."/>
            <person name="Skiadas P."/>
            <person name="Martin F."/>
            <person name="Groenewald J.Z."/>
            <person name="Crous P.W."/>
            <person name="Seidl M.F."/>
        </authorList>
    </citation>
    <scope>NUCLEOTIDE SEQUENCE [LARGE SCALE GENOMIC DNA]</scope>
    <source>
        <strain evidence="4 5">CPC 17464</strain>
    </source>
</reference>
<feature type="compositionally biased region" description="Polar residues" evidence="3">
    <location>
        <begin position="119"/>
        <end position="134"/>
    </location>
</feature>
<comment type="caution">
    <text evidence="4">The sequence shown here is derived from an EMBL/GenBank/DDBJ whole genome shotgun (WGS) entry which is preliminary data.</text>
</comment>
<name>A0ABR1MA69_9PEZI</name>
<dbReference type="Gene3D" id="3.80.10.10">
    <property type="entry name" value="Ribonuclease Inhibitor"/>
    <property type="match status" value="2"/>
</dbReference>
<dbReference type="SMART" id="SM00369">
    <property type="entry name" value="LRR_TYP"/>
    <property type="match status" value="4"/>
</dbReference>
<dbReference type="Pfam" id="PF12799">
    <property type="entry name" value="LRR_4"/>
    <property type="match status" value="3"/>
</dbReference>
<dbReference type="InterPro" id="IPR032675">
    <property type="entry name" value="LRR_dom_sf"/>
</dbReference>
<evidence type="ECO:0000313" key="5">
    <source>
        <dbReference type="Proteomes" id="UP001360953"/>
    </source>
</evidence>
<sequence length="472" mass="53055">MRLRGQDVIRRQRAPKQTTSPNQPYATRQNDVSHATCCSTSHACNALCRTSATPHLRPTMTDEHHQDPSATAHALNHTDPAPASPTAQDSSAASTQTNNDSSTLGAQLHATTITMDDAATQQEHNPSPARSNKSGWDGKLRLEKKPIITNPEALSDPEYSDEDAPPVDVIDADEDLLEDYEEDTDQIDLIHCKITSIPALHLDRFKKLERLSLRQNQISDIDFPQEIGTTLQELDLYDNLIAHIRGLEQFVEMNNLDLSFNKIKHIKRVNHMKKLRDLYFVQNKISAIENLEGLTQLRNLELGANRIRTIENLETLTGLEELWLGKNKITEIKGLDTLQNLKILSIQSNRLTSITGLSSLPQLEELHISHNALTSTSGLEGNANLRVIDITGNPIEHLTDLAPLANLEEFWASYCQLSDFAEVERELADKENLETVYFEGNPLQTRQPALYRNKVRLALPRVRQIDATFVRL</sequence>
<feature type="compositionally biased region" description="Basic and acidic residues" evidence="3">
    <location>
        <begin position="1"/>
        <end position="10"/>
    </location>
</feature>
<proteinExistence type="predicted"/>
<keyword evidence="5" id="KW-1185">Reference proteome</keyword>
<dbReference type="RefSeq" id="XP_066660003.1">
    <property type="nucleotide sequence ID" value="XM_066798828.1"/>
</dbReference>
<dbReference type="InterPro" id="IPR025875">
    <property type="entry name" value="Leu-rich_rpt_4"/>
</dbReference>
<dbReference type="PANTHER" id="PTHR46652:SF3">
    <property type="entry name" value="LEUCINE-RICH REPEAT-CONTAINING PROTEIN 9"/>
    <property type="match status" value="1"/>
</dbReference>
<dbReference type="GeneID" id="92031734"/>
<dbReference type="Proteomes" id="UP001360953">
    <property type="component" value="Unassembled WGS sequence"/>
</dbReference>
<dbReference type="InterPro" id="IPR003591">
    <property type="entry name" value="Leu-rich_rpt_typical-subtyp"/>
</dbReference>
<feature type="compositionally biased region" description="Polar residues" evidence="3">
    <location>
        <begin position="85"/>
        <end position="102"/>
    </location>
</feature>
<keyword evidence="1" id="KW-0433">Leucine-rich repeat</keyword>
<dbReference type="EMBL" id="JBBPEH010000001">
    <property type="protein sequence ID" value="KAK7544768.1"/>
    <property type="molecule type" value="Genomic_DNA"/>
</dbReference>
<feature type="compositionally biased region" description="Polar residues" evidence="3">
    <location>
        <begin position="15"/>
        <end position="29"/>
    </location>
</feature>
<dbReference type="SUPFAM" id="SSF52058">
    <property type="entry name" value="L domain-like"/>
    <property type="match status" value="1"/>
</dbReference>
<accession>A0ABR1MA69</accession>
<evidence type="ECO:0000256" key="2">
    <source>
        <dbReference type="ARBA" id="ARBA00022737"/>
    </source>
</evidence>
<feature type="region of interest" description="Disordered" evidence="3">
    <location>
        <begin position="57"/>
        <end position="102"/>
    </location>
</feature>
<dbReference type="PROSITE" id="PS51450">
    <property type="entry name" value="LRR"/>
    <property type="match status" value="7"/>
</dbReference>
<dbReference type="InterPro" id="IPR001611">
    <property type="entry name" value="Leu-rich_rpt"/>
</dbReference>
<evidence type="ECO:0000313" key="4">
    <source>
        <dbReference type="EMBL" id="KAK7544768.1"/>
    </source>
</evidence>